<feature type="compositionally biased region" description="Polar residues" evidence="1">
    <location>
        <begin position="72"/>
        <end position="97"/>
    </location>
</feature>
<keyword evidence="4" id="KW-1185">Reference proteome</keyword>
<evidence type="ECO:0000313" key="4">
    <source>
        <dbReference type="Proteomes" id="UP001620514"/>
    </source>
</evidence>
<proteinExistence type="predicted"/>
<gene>
    <name evidence="3" type="ORF">ABH943_000617</name>
</gene>
<evidence type="ECO:0000256" key="1">
    <source>
        <dbReference type="SAM" id="MobiDB-lite"/>
    </source>
</evidence>
<keyword evidence="2" id="KW-0732">Signal</keyword>
<reference evidence="3 4" key="1">
    <citation type="submission" date="2024-10" db="EMBL/GenBank/DDBJ databases">
        <authorList>
            <person name="Deangelis K."/>
            <person name="Huntemann M."/>
            <person name="Clum A."/>
            <person name="Wang J."/>
            <person name="Palaniappan K."/>
            <person name="Ritter S."/>
            <person name="Chen I.-M."/>
            <person name="Stamatis D."/>
            <person name="Reddy T."/>
            <person name="O'Malley R."/>
            <person name="Daum C."/>
            <person name="Ng V."/>
            <person name="Ivanova N."/>
            <person name="Kyrpides N."/>
            <person name="Woyke T."/>
        </authorList>
    </citation>
    <scope>NUCLEOTIDE SEQUENCE [LARGE SCALE GENOMIC DNA]</scope>
    <source>
        <strain evidence="3 4">GAS97</strain>
    </source>
</reference>
<evidence type="ECO:0008006" key="5">
    <source>
        <dbReference type="Google" id="ProtNLM"/>
    </source>
</evidence>
<dbReference type="EMBL" id="JBIYDN010000002">
    <property type="protein sequence ID" value="MFK4440611.1"/>
    <property type="molecule type" value="Genomic_DNA"/>
</dbReference>
<sequence length="97" mass="9849">MKNVFAIFVLLIPIVADAQAMYGGAMPKNGIAGSGASFSGDPSVGGYMPGSGTYAAPNHGAQPDADAYYDSDPNNNNSTQGNRAASTAQPGTRKSSY</sequence>
<feature type="chain" id="PRO_5046953314" description="Lipoprotein" evidence="2">
    <location>
        <begin position="19"/>
        <end position="97"/>
    </location>
</feature>
<dbReference type="RefSeq" id="WP_404604320.1">
    <property type="nucleotide sequence ID" value="NZ_JBIYDN010000002.1"/>
</dbReference>
<protein>
    <recommendedName>
        <fullName evidence="5">Lipoprotein</fullName>
    </recommendedName>
</protein>
<organism evidence="3 4">
    <name type="scientific">Caballeronia udeis</name>
    <dbReference type="NCBI Taxonomy" id="1232866"/>
    <lineage>
        <taxon>Bacteria</taxon>
        <taxon>Pseudomonadati</taxon>
        <taxon>Pseudomonadota</taxon>
        <taxon>Betaproteobacteria</taxon>
        <taxon>Burkholderiales</taxon>
        <taxon>Burkholderiaceae</taxon>
        <taxon>Caballeronia</taxon>
    </lineage>
</organism>
<accession>A0ABW8MCW6</accession>
<evidence type="ECO:0000256" key="2">
    <source>
        <dbReference type="SAM" id="SignalP"/>
    </source>
</evidence>
<reference evidence="3 4" key="2">
    <citation type="submission" date="2024-11" db="EMBL/GenBank/DDBJ databases">
        <title>Using genomics to understand microbial adaptation to soil warming.</title>
        <authorList>
            <person name="Deangelis K.M. PhD."/>
        </authorList>
    </citation>
    <scope>NUCLEOTIDE SEQUENCE [LARGE SCALE GENOMIC DNA]</scope>
    <source>
        <strain evidence="3 4">GAS97</strain>
    </source>
</reference>
<name>A0ABW8MCW6_9BURK</name>
<dbReference type="Proteomes" id="UP001620514">
    <property type="component" value="Unassembled WGS sequence"/>
</dbReference>
<comment type="caution">
    <text evidence="3">The sequence shown here is derived from an EMBL/GenBank/DDBJ whole genome shotgun (WGS) entry which is preliminary data.</text>
</comment>
<feature type="region of interest" description="Disordered" evidence="1">
    <location>
        <begin position="49"/>
        <end position="97"/>
    </location>
</feature>
<evidence type="ECO:0000313" key="3">
    <source>
        <dbReference type="EMBL" id="MFK4440611.1"/>
    </source>
</evidence>
<feature type="signal peptide" evidence="2">
    <location>
        <begin position="1"/>
        <end position="18"/>
    </location>
</feature>